<sequence>MIGITARLKEPSTWAGVAVLGMMFGLNPGAIQAVGTVATALLPFVHTDGGALAQAIIGLATLGGAGAAVVLPESKPAAVQSAAKDA</sequence>
<keyword evidence="3" id="KW-1185">Reference proteome</keyword>
<feature type="transmembrane region" description="Helical" evidence="1">
    <location>
        <begin position="51"/>
        <end position="71"/>
    </location>
</feature>
<organism evidence="2 3">
    <name type="scientific">Telluria antibiotica</name>
    <dbReference type="NCBI Taxonomy" id="2717319"/>
    <lineage>
        <taxon>Bacteria</taxon>
        <taxon>Pseudomonadati</taxon>
        <taxon>Pseudomonadota</taxon>
        <taxon>Betaproteobacteria</taxon>
        <taxon>Burkholderiales</taxon>
        <taxon>Oxalobacteraceae</taxon>
        <taxon>Telluria group</taxon>
        <taxon>Telluria</taxon>
    </lineage>
</organism>
<reference evidence="2 3" key="1">
    <citation type="submission" date="2020-03" db="EMBL/GenBank/DDBJ databases">
        <title>Genome sequence of strain Massilia sp. TW-1.</title>
        <authorList>
            <person name="Chaudhary D.K."/>
        </authorList>
    </citation>
    <scope>NUCLEOTIDE SEQUENCE [LARGE SCALE GENOMIC DNA]</scope>
    <source>
        <strain evidence="2 3">TW-1</strain>
    </source>
</reference>
<evidence type="ECO:0000313" key="3">
    <source>
        <dbReference type="Proteomes" id="UP000716322"/>
    </source>
</evidence>
<dbReference type="EMBL" id="JAAQOM010000013">
    <property type="protein sequence ID" value="NIA56176.1"/>
    <property type="molecule type" value="Genomic_DNA"/>
</dbReference>
<keyword evidence="1" id="KW-0812">Transmembrane</keyword>
<comment type="caution">
    <text evidence="2">The sequence shown here is derived from an EMBL/GenBank/DDBJ whole genome shotgun (WGS) entry which is preliminary data.</text>
</comment>
<evidence type="ECO:0000256" key="1">
    <source>
        <dbReference type="SAM" id="Phobius"/>
    </source>
</evidence>
<protein>
    <submittedName>
        <fullName evidence="2">Uncharacterized protein</fullName>
    </submittedName>
</protein>
<name>A0ABX0PFY4_9BURK</name>
<gene>
    <name evidence="2" type="ORF">HAV22_21315</name>
</gene>
<keyword evidence="1" id="KW-0472">Membrane</keyword>
<accession>A0ABX0PFY4</accession>
<keyword evidence="1" id="KW-1133">Transmembrane helix</keyword>
<proteinExistence type="predicted"/>
<feature type="transmembrane region" description="Helical" evidence="1">
    <location>
        <begin position="12"/>
        <end position="31"/>
    </location>
</feature>
<dbReference type="RefSeq" id="WP_166861765.1">
    <property type="nucleotide sequence ID" value="NZ_JAAQOM010000013.1"/>
</dbReference>
<evidence type="ECO:0000313" key="2">
    <source>
        <dbReference type="EMBL" id="NIA56176.1"/>
    </source>
</evidence>
<dbReference type="Proteomes" id="UP000716322">
    <property type="component" value="Unassembled WGS sequence"/>
</dbReference>